<dbReference type="GO" id="GO:0006611">
    <property type="term" value="P:protein export from nucleus"/>
    <property type="evidence" value="ECO:0007669"/>
    <property type="project" value="InterPro"/>
</dbReference>
<evidence type="ECO:0000313" key="3">
    <source>
        <dbReference type="EMBL" id="VDM96540.1"/>
    </source>
</evidence>
<dbReference type="GO" id="GO:0005049">
    <property type="term" value="F:nuclear export signal receptor activity"/>
    <property type="evidence" value="ECO:0007669"/>
    <property type="project" value="InterPro"/>
</dbReference>
<dbReference type="InterPro" id="IPR016024">
    <property type="entry name" value="ARM-type_fold"/>
</dbReference>
<reference evidence="5" key="1">
    <citation type="submission" date="2017-02" db="UniProtKB">
        <authorList>
            <consortium name="WormBaseParasite"/>
        </authorList>
    </citation>
    <scope>IDENTIFICATION</scope>
</reference>
<evidence type="ECO:0000313" key="5">
    <source>
        <dbReference type="WBParaSite" id="TCLT_0000122101-mRNA-1"/>
    </source>
</evidence>
<dbReference type="STRING" id="103827.A0A0N5CM52"/>
<dbReference type="Pfam" id="PF08389">
    <property type="entry name" value="Xpo1"/>
    <property type="match status" value="1"/>
</dbReference>
<organism evidence="5">
    <name type="scientific">Thelazia callipaeda</name>
    <name type="common">Oriental eyeworm</name>
    <name type="synonym">Parasitic nematode</name>
    <dbReference type="NCBI Taxonomy" id="103827"/>
    <lineage>
        <taxon>Eukaryota</taxon>
        <taxon>Metazoa</taxon>
        <taxon>Ecdysozoa</taxon>
        <taxon>Nematoda</taxon>
        <taxon>Chromadorea</taxon>
        <taxon>Rhabditida</taxon>
        <taxon>Spirurina</taxon>
        <taxon>Spiruromorpha</taxon>
        <taxon>Thelazioidea</taxon>
        <taxon>Thelaziidae</taxon>
        <taxon>Thelazia</taxon>
    </lineage>
</organism>
<feature type="domain" description="Exportin-5 C-terminal" evidence="2">
    <location>
        <begin position="691"/>
        <end position="1083"/>
    </location>
</feature>
<sequence>MEDKLDSVKNALEAVYNPTVDNGRRVEAFQMLESLKELAPADVKEIGHALIWKHDIILARTGWNFLEHLIKYKWLELDVKSRIELRNCCFAAMKSRSMECKELRCGAARCIVFIIQHEWPQNWPELFDQLDDFSSLSVTHAQISFIILQLLIENVITLATIENASRKKDLNNGISSSMPRILKTISFTLQQCLLRSSDELYLLARSALELFSEIAEWVKAQILQPHIENLICSICSFLETPQYGIYEVAAKCLWMLASRKQVKNEENIVVLALFSDIPMRAILAAANQAASVGADNVQYYRFLKTLCNVLSSLGIHLAGIWIQRPPNFAMYLAAIEAFFLHPSLVLRNEAIAVFSSLINHDKIFDDEILSEFIIRIIGATPLQLEKVGYPSMSDCEACRFSQHDYDNDDEFSHDFLKFRDRCLKVMRSCCIAKYSGLLMNVVEDWFINRCISKADLVRETEWVAMQRFSRIVLSECHYRKLLQPDDYKRLSSVFDGVLSLLANCSSPSLMDSLLSVLSTLLIVIRDYPQLLVPLLCQLRRPLSDTNDDDVDGKSVKRHCLALLLRIVTAFAEDVKGQAGVILDFCLSVRPSLSLMQLASCMQVVAALSNLCCDFTTQSSLLAVALSDPLSYMLKAEVQEACDNDTAFLTFFGFTSPAPGNLDEATNSPYMLNRREFRAHLFTLEGIMAQTQSVCPPSHPAYNDFQPILPTIFLLAKRLTSMYDSRNLDVLHVSYRSLSIFDITANERQQLLTSIDPCSSSTARILFDDPGTHARAFFFDISEKMQVFIRLIDCFYVKDQTLIGFFATKATMQLFSDLSISSWISSLSYGISFVPDHRLRLWLRKTLKPFLCSCPETSYNEVKHLLLAVIVVLSRRLQHGWTQVEISESSENAEPSQEELLNEHVISILTRESVTFLRELFNISDSGEKIEIPSSIRNCFLRDENIIGEMVRLMFLLLTFRDTSAAIRVIPVCRNALECLNENCDEQTALFIFVRSIQSLQLHGSDEQALTYILSLIFSIYSTLHERFPNLSRVLLQVPDCSPGDVERLNLRIASMKRNGDFMNDKMKREIIKKLLGTVIATSVGKQHRRPVHFRPLPPIIKQNKELVQEDFNVLELLFNSY</sequence>
<accession>A0A0N5CM52</accession>
<dbReference type="Pfam" id="PF19273">
    <property type="entry name" value="Exportin-5"/>
    <property type="match status" value="2"/>
</dbReference>
<evidence type="ECO:0000313" key="4">
    <source>
        <dbReference type="Proteomes" id="UP000276776"/>
    </source>
</evidence>
<dbReference type="GO" id="GO:0006405">
    <property type="term" value="P:RNA export from nucleus"/>
    <property type="evidence" value="ECO:0007669"/>
    <property type="project" value="TreeGrafter"/>
</dbReference>
<dbReference type="InterPro" id="IPR013598">
    <property type="entry name" value="Exportin-1/Importin-b-like"/>
</dbReference>
<dbReference type="InterPro" id="IPR011989">
    <property type="entry name" value="ARM-like"/>
</dbReference>
<dbReference type="Proteomes" id="UP000276776">
    <property type="component" value="Unassembled WGS sequence"/>
</dbReference>
<dbReference type="Gene3D" id="1.25.10.10">
    <property type="entry name" value="Leucine-rich Repeat Variant"/>
    <property type="match status" value="1"/>
</dbReference>
<dbReference type="InterPro" id="IPR045478">
    <property type="entry name" value="Exportin-5_C"/>
</dbReference>
<dbReference type="PANTHER" id="PTHR11223:SF3">
    <property type="entry name" value="EXPORTIN-5"/>
    <property type="match status" value="1"/>
</dbReference>
<dbReference type="PANTHER" id="PTHR11223">
    <property type="entry name" value="EXPORTIN 1/5"/>
    <property type="match status" value="1"/>
</dbReference>
<dbReference type="EMBL" id="UYYF01000139">
    <property type="protein sequence ID" value="VDM96540.1"/>
    <property type="molecule type" value="Genomic_DNA"/>
</dbReference>
<dbReference type="GO" id="GO:0003723">
    <property type="term" value="F:RNA binding"/>
    <property type="evidence" value="ECO:0007669"/>
    <property type="project" value="TreeGrafter"/>
</dbReference>
<name>A0A0N5CM52_THECL</name>
<proteinExistence type="predicted"/>
<dbReference type="GO" id="GO:0042565">
    <property type="term" value="C:RNA nuclear export complex"/>
    <property type="evidence" value="ECO:0007669"/>
    <property type="project" value="TreeGrafter"/>
</dbReference>
<feature type="domain" description="Exportin-1/Importin-beta-like" evidence="1">
    <location>
        <begin position="107"/>
        <end position="253"/>
    </location>
</feature>
<dbReference type="WBParaSite" id="TCLT_0000122101-mRNA-1">
    <property type="protein sequence ID" value="TCLT_0000122101-mRNA-1"/>
    <property type="gene ID" value="TCLT_0000122101"/>
</dbReference>
<dbReference type="SUPFAM" id="SSF48371">
    <property type="entry name" value="ARM repeat"/>
    <property type="match status" value="1"/>
</dbReference>
<reference evidence="3 4" key="2">
    <citation type="submission" date="2018-11" db="EMBL/GenBank/DDBJ databases">
        <authorList>
            <consortium name="Pathogen Informatics"/>
        </authorList>
    </citation>
    <scope>NUCLEOTIDE SEQUENCE [LARGE SCALE GENOMIC DNA]</scope>
</reference>
<dbReference type="GO" id="GO:0005737">
    <property type="term" value="C:cytoplasm"/>
    <property type="evidence" value="ECO:0007669"/>
    <property type="project" value="TreeGrafter"/>
</dbReference>
<dbReference type="GO" id="GO:0005634">
    <property type="term" value="C:nucleus"/>
    <property type="evidence" value="ECO:0007669"/>
    <property type="project" value="TreeGrafter"/>
</dbReference>
<dbReference type="AlphaFoldDB" id="A0A0N5CM52"/>
<keyword evidence="4" id="KW-1185">Reference proteome</keyword>
<evidence type="ECO:0000259" key="2">
    <source>
        <dbReference type="Pfam" id="PF19273"/>
    </source>
</evidence>
<dbReference type="InterPro" id="IPR045065">
    <property type="entry name" value="XPO1/5"/>
</dbReference>
<evidence type="ECO:0000259" key="1">
    <source>
        <dbReference type="Pfam" id="PF08389"/>
    </source>
</evidence>
<dbReference type="OMA" id="HAQIPFI"/>
<gene>
    <name evidence="3" type="ORF">TCLT_LOCUS1222</name>
</gene>
<feature type="domain" description="Exportin-5 C-terminal" evidence="2">
    <location>
        <begin position="299"/>
        <end position="539"/>
    </location>
</feature>
<protein>
    <submittedName>
        <fullName evidence="5">Xpo1 domain-containing protein</fullName>
    </submittedName>
</protein>
<dbReference type="OrthoDB" id="2215036at2759"/>